<proteinExistence type="predicted"/>
<keyword evidence="2" id="KW-1185">Reference proteome</keyword>
<gene>
    <name evidence="1" type="ORF">San01_03630</name>
</gene>
<sequence length="95" mass="10429">MDAAPWTIETICEALGDPALTKKCLKEINKAPVDQLVATVEKWADRAGRIQAAEQRGRELAAADARGEELPGEWIDRTEWVQQEAAKIRSSRGAA</sequence>
<dbReference type="RefSeq" id="WP_086719291.1">
    <property type="nucleotide sequence ID" value="NZ_BLAG01000004.1"/>
</dbReference>
<dbReference type="Proteomes" id="UP000325598">
    <property type="component" value="Unassembled WGS sequence"/>
</dbReference>
<evidence type="ECO:0000313" key="1">
    <source>
        <dbReference type="EMBL" id="GES27876.1"/>
    </source>
</evidence>
<name>A0A5J4L991_9ACTN</name>
<evidence type="ECO:0000313" key="2">
    <source>
        <dbReference type="Proteomes" id="UP000325598"/>
    </source>
</evidence>
<dbReference type="GeneID" id="96749727"/>
<dbReference type="AlphaFoldDB" id="A0A5J4L991"/>
<protein>
    <submittedName>
        <fullName evidence="1">Uncharacterized protein</fullName>
    </submittedName>
</protein>
<dbReference type="OrthoDB" id="4239320at2"/>
<reference evidence="1 2" key="1">
    <citation type="submission" date="2019-10" db="EMBL/GenBank/DDBJ databases">
        <title>Whole genome shotgun sequence of Streptomyces angustmyceticus NBRC 3934.</title>
        <authorList>
            <person name="Hosoyama A."/>
            <person name="Ichikawa N."/>
            <person name="Kimura A."/>
            <person name="Kitahashi Y."/>
            <person name="Komaki H."/>
            <person name="Uohara A."/>
        </authorList>
    </citation>
    <scope>NUCLEOTIDE SEQUENCE [LARGE SCALE GENOMIC DNA]</scope>
    <source>
        <strain evidence="1 2">NBRC 3934</strain>
    </source>
</reference>
<accession>A0A5J4L991</accession>
<dbReference type="EMBL" id="BLAG01000004">
    <property type="protein sequence ID" value="GES27876.1"/>
    <property type="molecule type" value="Genomic_DNA"/>
</dbReference>
<organism evidence="1 2">
    <name type="scientific">Streptomyces angustmyceticus</name>
    <dbReference type="NCBI Taxonomy" id="285578"/>
    <lineage>
        <taxon>Bacteria</taxon>
        <taxon>Bacillati</taxon>
        <taxon>Actinomycetota</taxon>
        <taxon>Actinomycetes</taxon>
        <taxon>Kitasatosporales</taxon>
        <taxon>Streptomycetaceae</taxon>
        <taxon>Streptomyces</taxon>
    </lineage>
</organism>
<comment type="caution">
    <text evidence="1">The sequence shown here is derived from an EMBL/GenBank/DDBJ whole genome shotgun (WGS) entry which is preliminary data.</text>
</comment>